<reference evidence="1" key="2">
    <citation type="journal article" date="2015" name="Data Brief">
        <title>Shoot transcriptome of the giant reed, Arundo donax.</title>
        <authorList>
            <person name="Barrero R.A."/>
            <person name="Guerrero F.D."/>
            <person name="Moolhuijzen P."/>
            <person name="Goolsby J.A."/>
            <person name="Tidwell J."/>
            <person name="Bellgard S.E."/>
            <person name="Bellgard M.I."/>
        </authorList>
    </citation>
    <scope>NUCLEOTIDE SEQUENCE</scope>
    <source>
        <tissue evidence="1">Shoot tissue taken approximately 20 cm above the soil surface</tissue>
    </source>
</reference>
<organism evidence="1">
    <name type="scientific">Arundo donax</name>
    <name type="common">Giant reed</name>
    <name type="synonym">Donax arundinaceus</name>
    <dbReference type="NCBI Taxonomy" id="35708"/>
    <lineage>
        <taxon>Eukaryota</taxon>
        <taxon>Viridiplantae</taxon>
        <taxon>Streptophyta</taxon>
        <taxon>Embryophyta</taxon>
        <taxon>Tracheophyta</taxon>
        <taxon>Spermatophyta</taxon>
        <taxon>Magnoliopsida</taxon>
        <taxon>Liliopsida</taxon>
        <taxon>Poales</taxon>
        <taxon>Poaceae</taxon>
        <taxon>PACMAD clade</taxon>
        <taxon>Arundinoideae</taxon>
        <taxon>Arundineae</taxon>
        <taxon>Arundo</taxon>
    </lineage>
</organism>
<protein>
    <submittedName>
        <fullName evidence="1">Uncharacterized protein</fullName>
    </submittedName>
</protein>
<name>A0A0A9CAR1_ARUDO</name>
<reference evidence="1" key="1">
    <citation type="submission" date="2014-09" db="EMBL/GenBank/DDBJ databases">
        <authorList>
            <person name="Magalhaes I.L.F."/>
            <person name="Oliveira U."/>
            <person name="Santos F.R."/>
            <person name="Vidigal T.H.D.A."/>
            <person name="Brescovit A.D."/>
            <person name="Santos A.J."/>
        </authorList>
    </citation>
    <scope>NUCLEOTIDE SEQUENCE</scope>
    <source>
        <tissue evidence="1">Shoot tissue taken approximately 20 cm above the soil surface</tissue>
    </source>
</reference>
<dbReference type="EMBL" id="GBRH01224481">
    <property type="protein sequence ID" value="JAD73414.1"/>
    <property type="molecule type" value="Transcribed_RNA"/>
</dbReference>
<evidence type="ECO:0000313" key="1">
    <source>
        <dbReference type="EMBL" id="JAD73414.1"/>
    </source>
</evidence>
<sequence length="38" mass="4747">MSLGHFRHFMRIRRNFICIIRIYAFSYKDPRCGNMFTF</sequence>
<proteinExistence type="predicted"/>
<accession>A0A0A9CAR1</accession>
<dbReference type="AlphaFoldDB" id="A0A0A9CAR1"/>